<dbReference type="OrthoDB" id="9785707at2"/>
<comment type="similarity">
    <text evidence="1">Belongs to the DprA/Smf family.</text>
</comment>
<sequence>MSLLHQIALTFIKGVGPVTARQLLDHYGSAEAIFAAEGGSLRQLPGLRLPGAIAVHFAAALQEAEKQLELLKGSDTRLLFFSDENYPKRLRECSDAPVVLYYKGNANLNHKRIISIVGTRKATPYGRMLCRQLAEHLEPYDVVIVSGLAYGIDITAHKESLNHHIPTIGVLGHGFDRLYPPVHKTTALEMISCGGLLTEFPVNSVLDQSNFPKRNRIIAGISDATIVVEAALKGGALITADLAGSYFKDVFAFPGRSTDEFSQGCNYLIKANKAALISDPIDLIDHLGWERAKVKEENSSAGLFKTAQLCAEELKVVHLLEDMSMGVDEIAFKSGIVQSQLAIVLLNLEMKGFLMSLPGKIYKLLKT</sequence>
<dbReference type="Proteomes" id="UP000248198">
    <property type="component" value="Unassembled WGS sequence"/>
</dbReference>
<dbReference type="InterPro" id="IPR041614">
    <property type="entry name" value="DprA_WH"/>
</dbReference>
<dbReference type="InterPro" id="IPR036388">
    <property type="entry name" value="WH-like_DNA-bd_sf"/>
</dbReference>
<evidence type="ECO:0000259" key="2">
    <source>
        <dbReference type="Pfam" id="PF02481"/>
    </source>
</evidence>
<evidence type="ECO:0000313" key="4">
    <source>
        <dbReference type="EMBL" id="PYF68945.1"/>
    </source>
</evidence>
<dbReference type="NCBIfam" id="TIGR00732">
    <property type="entry name" value="dprA"/>
    <property type="match status" value="1"/>
</dbReference>
<feature type="domain" description="Smf/DprA SLOG" evidence="2">
    <location>
        <begin position="78"/>
        <end position="286"/>
    </location>
</feature>
<gene>
    <name evidence="4" type="ORF">B0O44_111123</name>
</gene>
<evidence type="ECO:0000313" key="5">
    <source>
        <dbReference type="Proteomes" id="UP000248198"/>
    </source>
</evidence>
<dbReference type="PANTHER" id="PTHR43022">
    <property type="entry name" value="PROTEIN SMF"/>
    <property type="match status" value="1"/>
</dbReference>
<dbReference type="InterPro" id="IPR057666">
    <property type="entry name" value="DrpA_SLOG"/>
</dbReference>
<dbReference type="RefSeq" id="WP_110834608.1">
    <property type="nucleotide sequence ID" value="NZ_QKLU01000011.1"/>
</dbReference>
<evidence type="ECO:0000256" key="1">
    <source>
        <dbReference type="ARBA" id="ARBA00006525"/>
    </source>
</evidence>
<organism evidence="4 5">
    <name type="scientific">Pedobacter nutrimenti</name>
    <dbReference type="NCBI Taxonomy" id="1241337"/>
    <lineage>
        <taxon>Bacteria</taxon>
        <taxon>Pseudomonadati</taxon>
        <taxon>Bacteroidota</taxon>
        <taxon>Sphingobacteriia</taxon>
        <taxon>Sphingobacteriales</taxon>
        <taxon>Sphingobacteriaceae</taxon>
        <taxon>Pedobacter</taxon>
    </lineage>
</organism>
<name>A0A318U6G0_9SPHI</name>
<dbReference type="SUPFAM" id="SSF102405">
    <property type="entry name" value="MCP/YpsA-like"/>
    <property type="match status" value="1"/>
</dbReference>
<dbReference type="InterPro" id="IPR003488">
    <property type="entry name" value="DprA"/>
</dbReference>
<feature type="domain" description="DprA winged helix" evidence="3">
    <location>
        <begin position="307"/>
        <end position="360"/>
    </location>
</feature>
<dbReference type="AlphaFoldDB" id="A0A318U6G0"/>
<reference evidence="4 5" key="1">
    <citation type="submission" date="2018-06" db="EMBL/GenBank/DDBJ databases">
        <title>Genomic Encyclopedia of Archaeal and Bacterial Type Strains, Phase II (KMG-II): from individual species to whole genera.</title>
        <authorList>
            <person name="Goeker M."/>
        </authorList>
    </citation>
    <scope>NUCLEOTIDE SEQUENCE [LARGE SCALE GENOMIC DNA]</scope>
    <source>
        <strain evidence="4 5">DSM 27372</strain>
    </source>
</reference>
<proteinExistence type="inferred from homology"/>
<dbReference type="EMBL" id="QKLU01000011">
    <property type="protein sequence ID" value="PYF68945.1"/>
    <property type="molecule type" value="Genomic_DNA"/>
</dbReference>
<dbReference type="Gene3D" id="3.40.50.450">
    <property type="match status" value="1"/>
</dbReference>
<dbReference type="Gene3D" id="1.10.10.10">
    <property type="entry name" value="Winged helix-like DNA-binding domain superfamily/Winged helix DNA-binding domain"/>
    <property type="match status" value="1"/>
</dbReference>
<dbReference type="SUPFAM" id="SSF47781">
    <property type="entry name" value="RuvA domain 2-like"/>
    <property type="match status" value="1"/>
</dbReference>
<dbReference type="Pfam" id="PF17782">
    <property type="entry name" value="WHD_DprA"/>
    <property type="match status" value="1"/>
</dbReference>
<comment type="caution">
    <text evidence="4">The sequence shown here is derived from an EMBL/GenBank/DDBJ whole genome shotgun (WGS) entry which is preliminary data.</text>
</comment>
<dbReference type="InterPro" id="IPR010994">
    <property type="entry name" value="RuvA_2-like"/>
</dbReference>
<protein>
    <submittedName>
        <fullName evidence="4">DNA processing protein</fullName>
    </submittedName>
</protein>
<dbReference type="Pfam" id="PF14520">
    <property type="entry name" value="HHH_5"/>
    <property type="match status" value="1"/>
</dbReference>
<keyword evidence="5" id="KW-1185">Reference proteome</keyword>
<dbReference type="GO" id="GO:0009294">
    <property type="term" value="P:DNA-mediated transformation"/>
    <property type="evidence" value="ECO:0007669"/>
    <property type="project" value="InterPro"/>
</dbReference>
<dbReference type="Pfam" id="PF02481">
    <property type="entry name" value="DNA_processg_A"/>
    <property type="match status" value="1"/>
</dbReference>
<evidence type="ECO:0000259" key="3">
    <source>
        <dbReference type="Pfam" id="PF17782"/>
    </source>
</evidence>
<dbReference type="PANTHER" id="PTHR43022:SF1">
    <property type="entry name" value="PROTEIN SMF"/>
    <property type="match status" value="1"/>
</dbReference>
<accession>A0A318U6G0</accession>